<dbReference type="InterPro" id="IPR013762">
    <property type="entry name" value="Integrase-like_cat_sf"/>
</dbReference>
<protein>
    <submittedName>
        <fullName evidence="4">Tyrosine-type recombinase/integrase</fullName>
    </submittedName>
</protein>
<reference evidence="4 5" key="1">
    <citation type="submission" date="2024-09" db="EMBL/GenBank/DDBJ databases">
        <authorList>
            <person name="Zhang Y."/>
        </authorList>
    </citation>
    <scope>NUCLEOTIDE SEQUENCE [LARGE SCALE GENOMIC DNA]</scope>
    <source>
        <strain evidence="4 5">ZJ318</strain>
    </source>
</reference>
<evidence type="ECO:0000313" key="4">
    <source>
        <dbReference type="EMBL" id="MFB2619879.1"/>
    </source>
</evidence>
<feature type="domain" description="Tyr recombinase" evidence="3">
    <location>
        <begin position="181"/>
        <end position="354"/>
    </location>
</feature>
<evidence type="ECO:0000313" key="5">
    <source>
        <dbReference type="Proteomes" id="UP001576708"/>
    </source>
</evidence>
<dbReference type="EMBL" id="JBHFGU010000002">
    <property type="protein sequence ID" value="MFB2619879.1"/>
    <property type="molecule type" value="Genomic_DNA"/>
</dbReference>
<dbReference type="InterPro" id="IPR011010">
    <property type="entry name" value="DNA_brk_join_enz"/>
</dbReference>
<sequence length="354" mass="40278">MASYSIQKREKADGTVRHRCLIRVKENGKVLYTEQRTFTKHAAAEAWGKQRVADIETNGFEDDAKPEVMLGDVIARAIAEPHIDATIGRSKRYCLKLLADCDLSKVPLDELKPHHIIEHCKLRRSAGTGPSTISIDVSVIRWLLRIAKSNFGHDVSQVAVIDAYDALYTQGLIAKSGKRSRRPTAIEIDKLKEGLEARSKQRAAHIPFVDLLDFSILSCMRIGEVCRITWTDVDEAQKAVIVRDRKDPRKKSGNHMLVPLLGGAWEILQKQPRYDERVFPYNATSVTAGFQRVRNELGITDLRYHDLRREGASRLFEKGYTIDEVAQVTGHRNINTLWQVYTELFPKRLHDKDI</sequence>
<dbReference type="CDD" id="cd00796">
    <property type="entry name" value="INT_Rci_Hp1_C"/>
    <property type="match status" value="1"/>
</dbReference>
<evidence type="ECO:0000259" key="3">
    <source>
        <dbReference type="PROSITE" id="PS51898"/>
    </source>
</evidence>
<keyword evidence="2" id="KW-0233">DNA recombination</keyword>
<comment type="caution">
    <text evidence="4">The sequence shown here is derived from an EMBL/GenBank/DDBJ whole genome shotgun (WGS) entry which is preliminary data.</text>
</comment>
<evidence type="ECO:0000256" key="2">
    <source>
        <dbReference type="ARBA" id="ARBA00023172"/>
    </source>
</evidence>
<dbReference type="PANTHER" id="PTHR30349">
    <property type="entry name" value="PHAGE INTEGRASE-RELATED"/>
    <property type="match status" value="1"/>
</dbReference>
<dbReference type="Proteomes" id="UP001576708">
    <property type="component" value="Unassembled WGS sequence"/>
</dbReference>
<keyword evidence="5" id="KW-1185">Reference proteome</keyword>
<dbReference type="Gene3D" id="1.10.443.10">
    <property type="entry name" value="Intergrase catalytic core"/>
    <property type="match status" value="1"/>
</dbReference>
<dbReference type="SUPFAM" id="SSF56349">
    <property type="entry name" value="DNA breaking-rejoining enzymes"/>
    <property type="match status" value="1"/>
</dbReference>
<name>A0ABV4VHU5_9GAMM</name>
<dbReference type="Pfam" id="PF00589">
    <property type="entry name" value="Phage_integrase"/>
    <property type="match status" value="1"/>
</dbReference>
<evidence type="ECO:0000256" key="1">
    <source>
        <dbReference type="ARBA" id="ARBA00022908"/>
    </source>
</evidence>
<keyword evidence="1" id="KW-0229">DNA integration</keyword>
<proteinExistence type="predicted"/>
<dbReference type="PANTHER" id="PTHR30349:SF94">
    <property type="entry name" value="INTEGRASE_RECOMBINASE HI_1414-RELATED"/>
    <property type="match status" value="1"/>
</dbReference>
<accession>A0ABV4VHU5</accession>
<organism evidence="4 5">
    <name type="scientific">Shewanella mangrovisoli</name>
    <dbReference type="NCBI Taxonomy" id="2864211"/>
    <lineage>
        <taxon>Bacteria</taxon>
        <taxon>Pseudomonadati</taxon>
        <taxon>Pseudomonadota</taxon>
        <taxon>Gammaproteobacteria</taxon>
        <taxon>Alteromonadales</taxon>
        <taxon>Shewanellaceae</taxon>
        <taxon>Shewanella</taxon>
    </lineage>
</organism>
<dbReference type="InterPro" id="IPR002104">
    <property type="entry name" value="Integrase_catalytic"/>
</dbReference>
<dbReference type="RefSeq" id="WP_342201372.1">
    <property type="nucleotide sequence ID" value="NZ_JBCATE010000002.1"/>
</dbReference>
<gene>
    <name evidence="4" type="ORF">ACE02W_08710</name>
</gene>
<dbReference type="PROSITE" id="PS51898">
    <property type="entry name" value="TYR_RECOMBINASE"/>
    <property type="match status" value="1"/>
</dbReference>
<dbReference type="InterPro" id="IPR050090">
    <property type="entry name" value="Tyrosine_recombinase_XerCD"/>
</dbReference>